<evidence type="ECO:0000313" key="3">
    <source>
        <dbReference type="Proteomes" id="UP000254079"/>
    </source>
</evidence>
<dbReference type="EMBL" id="UGCP01000002">
    <property type="protein sequence ID" value="STI87110.1"/>
    <property type="molecule type" value="Genomic_DNA"/>
</dbReference>
<dbReference type="AlphaFoldDB" id="A0A376UD36"/>
<accession>A0A376UD36</accession>
<dbReference type="Gene3D" id="3.20.70.20">
    <property type="match status" value="1"/>
</dbReference>
<proteinExistence type="predicted"/>
<name>A0A376UD36_ECOLX</name>
<dbReference type="SUPFAM" id="SSF51998">
    <property type="entry name" value="PFL-like glycyl radical enzymes"/>
    <property type="match status" value="1"/>
</dbReference>
<dbReference type="Proteomes" id="UP000254079">
    <property type="component" value="Unassembled WGS sequence"/>
</dbReference>
<dbReference type="GO" id="GO:0008861">
    <property type="term" value="F:formate C-acetyltransferase activity"/>
    <property type="evidence" value="ECO:0007669"/>
    <property type="project" value="UniProtKB-EC"/>
</dbReference>
<evidence type="ECO:0000313" key="2">
    <source>
        <dbReference type="EMBL" id="STI87110.1"/>
    </source>
</evidence>
<keyword evidence="2" id="KW-0012">Acyltransferase</keyword>
<dbReference type="Pfam" id="PF02901">
    <property type="entry name" value="PFL-like"/>
    <property type="match status" value="1"/>
</dbReference>
<gene>
    <name evidence="2" type="primary">pflB2_2</name>
    <name evidence="2" type="ORF">NCTC8622_06260</name>
</gene>
<keyword evidence="2" id="KW-0808">Transferase</keyword>
<protein>
    <submittedName>
        <fullName evidence="2">Formate acetyltransferase 1</fullName>
        <ecNumber evidence="2">2.3.1.54</ecNumber>
    </submittedName>
</protein>
<dbReference type="EC" id="2.3.1.54" evidence="2"/>
<evidence type="ECO:0000259" key="1">
    <source>
        <dbReference type="PROSITE" id="PS51554"/>
    </source>
</evidence>
<feature type="domain" description="PFL" evidence="1">
    <location>
        <begin position="1"/>
        <end position="49"/>
    </location>
</feature>
<dbReference type="PROSITE" id="PS51554">
    <property type="entry name" value="PFL"/>
    <property type="match status" value="1"/>
</dbReference>
<organism evidence="2 3">
    <name type="scientific">Escherichia coli</name>
    <dbReference type="NCBI Taxonomy" id="562"/>
    <lineage>
        <taxon>Bacteria</taxon>
        <taxon>Pseudomonadati</taxon>
        <taxon>Pseudomonadota</taxon>
        <taxon>Gammaproteobacteria</taxon>
        <taxon>Enterobacterales</taxon>
        <taxon>Enterobacteriaceae</taxon>
        <taxon>Escherichia</taxon>
    </lineage>
</organism>
<reference evidence="2 3" key="1">
    <citation type="submission" date="2018-06" db="EMBL/GenBank/DDBJ databases">
        <authorList>
            <consortium name="Pathogen Informatics"/>
            <person name="Doyle S."/>
        </authorList>
    </citation>
    <scope>NUCLEOTIDE SEQUENCE [LARGE SCALE GENOMIC DNA]</scope>
    <source>
        <strain evidence="2 3">NCTC8622</strain>
    </source>
</reference>
<sequence length="49" mass="5416">MRPDFNNDDYAIACCVSPMIVGKQMQFFGARANLAKTMLYAITAALTKN</sequence>
<dbReference type="InterPro" id="IPR004184">
    <property type="entry name" value="PFL_dom"/>
</dbReference>
<dbReference type="GO" id="GO:0005829">
    <property type="term" value="C:cytosol"/>
    <property type="evidence" value="ECO:0007669"/>
    <property type="project" value="TreeGrafter"/>
</dbReference>
<dbReference type="PANTHER" id="PTHR30191:SF0">
    <property type="entry name" value="FORMATE ACETYLTRANSFERASE 1"/>
    <property type="match status" value="1"/>
</dbReference>
<dbReference type="PANTHER" id="PTHR30191">
    <property type="entry name" value="FORMATE ACETYLTRANSFERASE"/>
    <property type="match status" value="1"/>
</dbReference>
<dbReference type="InterPro" id="IPR050244">
    <property type="entry name" value="Auton_GlycylRad_Cofactor"/>
</dbReference>